<organism evidence="1 2">
    <name type="scientific">Populus deltoides</name>
    <name type="common">Eastern poplar</name>
    <name type="synonym">Eastern cottonwood</name>
    <dbReference type="NCBI Taxonomy" id="3696"/>
    <lineage>
        <taxon>Eukaryota</taxon>
        <taxon>Viridiplantae</taxon>
        <taxon>Streptophyta</taxon>
        <taxon>Embryophyta</taxon>
        <taxon>Tracheophyta</taxon>
        <taxon>Spermatophyta</taxon>
        <taxon>Magnoliopsida</taxon>
        <taxon>eudicotyledons</taxon>
        <taxon>Gunneridae</taxon>
        <taxon>Pentapetalae</taxon>
        <taxon>rosids</taxon>
        <taxon>fabids</taxon>
        <taxon>Malpighiales</taxon>
        <taxon>Salicaceae</taxon>
        <taxon>Saliceae</taxon>
        <taxon>Populus</taxon>
    </lineage>
</organism>
<dbReference type="Proteomes" id="UP000807159">
    <property type="component" value="Chromosome 15"/>
</dbReference>
<dbReference type="AlphaFoldDB" id="A0A8T2X2A8"/>
<evidence type="ECO:0000313" key="1">
    <source>
        <dbReference type="EMBL" id="KAH8487248.1"/>
    </source>
</evidence>
<evidence type="ECO:0000313" key="2">
    <source>
        <dbReference type="Proteomes" id="UP000807159"/>
    </source>
</evidence>
<keyword evidence="2" id="KW-1185">Reference proteome</keyword>
<feature type="non-terminal residue" evidence="1">
    <location>
        <position position="1"/>
    </location>
</feature>
<gene>
    <name evidence="1" type="ORF">H0E87_026003</name>
</gene>
<sequence>MTTMPLAYQALFVPDPRTLKQYANRSDDDHVDDALSTLKDAFDGSSSKTPALAMVPPLLASGIFSKSV</sequence>
<dbReference type="EMBL" id="JACEGQ020000015">
    <property type="protein sequence ID" value="KAH8487248.1"/>
    <property type="molecule type" value="Genomic_DNA"/>
</dbReference>
<reference evidence="1" key="1">
    <citation type="journal article" date="2021" name="J. Hered.">
        <title>Genome Assembly of Salicaceae Populus deltoides (Eastern Cottonwood) I-69 Based on Nanopore Sequencing and Hi-C Technologies.</title>
        <authorList>
            <person name="Bai S."/>
            <person name="Wu H."/>
            <person name="Zhang J."/>
            <person name="Pan Z."/>
            <person name="Zhao W."/>
            <person name="Li Z."/>
            <person name="Tong C."/>
        </authorList>
    </citation>
    <scope>NUCLEOTIDE SEQUENCE</scope>
    <source>
        <tissue evidence="1">Leaf</tissue>
    </source>
</reference>
<accession>A0A8T2X2A8</accession>
<protein>
    <submittedName>
        <fullName evidence="1">Uncharacterized protein</fullName>
    </submittedName>
</protein>
<proteinExistence type="predicted"/>
<comment type="caution">
    <text evidence="1">The sequence shown here is derived from an EMBL/GenBank/DDBJ whole genome shotgun (WGS) entry which is preliminary data.</text>
</comment>
<name>A0A8T2X2A8_POPDE</name>